<dbReference type="PROSITE" id="PS50887">
    <property type="entry name" value="GGDEF"/>
    <property type="match status" value="1"/>
</dbReference>
<feature type="compositionally biased region" description="Basic residues" evidence="3">
    <location>
        <begin position="484"/>
        <end position="494"/>
    </location>
</feature>
<organism evidence="6 7">
    <name type="scientific">Devosia equisanguinis</name>
    <dbReference type="NCBI Taxonomy" id="2490941"/>
    <lineage>
        <taxon>Bacteria</taxon>
        <taxon>Pseudomonadati</taxon>
        <taxon>Pseudomonadota</taxon>
        <taxon>Alphaproteobacteria</taxon>
        <taxon>Hyphomicrobiales</taxon>
        <taxon>Devosiaceae</taxon>
        <taxon>Devosia</taxon>
    </lineage>
</organism>
<keyword evidence="4" id="KW-1133">Transmembrane helix</keyword>
<sequence length="494" mass="51916">MLKGPSQGHRWKIDLDIPLVEAFVVCVMVLAACLVGIHSRFLFSLASIWPANALLLGWLLVRPRANRLLVWIGAIIGYGLGDLYAGSSLLSIVLLNGANLVGIAAGFTLARWRGVTPLRLGSPEDVVMTIVVVAVASVTTAVAGGLSGPILFGMPAGSAFGIWLAAEFVNYALYLPLVLAAASGSLRFLSRSSQQRLHQYGALACLSVLILSMSGIGGPGAPTYVVPGLLWCAIVFRPFASAILTAATCTWILIAVPLGYFRLPYELVTPAEVTSFRLSIGMMAMGAFAVSAISSAWRGMNTELRHLAAHDPLTGVLNRGAFLTRLNQQVSGRNGAFGLLMLDVDHFKAINDSFGHAAGDNALRTLAEVMRQALPQQAIIGRLGGEEFAAILARPDDAANLATAEALRSAIAATAILTPDGVAIHATVSIGVGMGTSGCNQTELLAVTDAALYAAKHGGRNLVVSAAPCTHRPTEAPKTNPSAPRRRNVIRRTM</sequence>
<dbReference type="InterPro" id="IPR000160">
    <property type="entry name" value="GGDEF_dom"/>
</dbReference>
<dbReference type="CDD" id="cd01949">
    <property type="entry name" value="GGDEF"/>
    <property type="match status" value="1"/>
</dbReference>
<keyword evidence="4" id="KW-0472">Membrane</keyword>
<accession>A0A447IE29</accession>
<feature type="transmembrane region" description="Helical" evidence="4">
    <location>
        <begin position="201"/>
        <end position="219"/>
    </location>
</feature>
<comment type="catalytic activity">
    <reaction evidence="2">
        <text>2 GTP = 3',3'-c-di-GMP + 2 diphosphate</text>
        <dbReference type="Rhea" id="RHEA:24898"/>
        <dbReference type="ChEBI" id="CHEBI:33019"/>
        <dbReference type="ChEBI" id="CHEBI:37565"/>
        <dbReference type="ChEBI" id="CHEBI:58805"/>
        <dbReference type="EC" id="2.7.7.65"/>
    </reaction>
</comment>
<feature type="region of interest" description="Disordered" evidence="3">
    <location>
        <begin position="472"/>
        <end position="494"/>
    </location>
</feature>
<dbReference type="PANTHER" id="PTHR45138:SF9">
    <property type="entry name" value="DIGUANYLATE CYCLASE DGCM-RELATED"/>
    <property type="match status" value="1"/>
</dbReference>
<feature type="domain" description="GGDEF" evidence="5">
    <location>
        <begin position="335"/>
        <end position="468"/>
    </location>
</feature>
<protein>
    <recommendedName>
        <fullName evidence="1">diguanylate cyclase</fullName>
        <ecNumber evidence="1">2.7.7.65</ecNumber>
    </recommendedName>
</protein>
<name>A0A447IE29_9HYPH</name>
<dbReference type="RefSeq" id="WP_164550416.1">
    <property type="nucleotide sequence ID" value="NZ_JBHTMH010000001.1"/>
</dbReference>
<gene>
    <name evidence="6" type="primary">ycdT_2</name>
    <name evidence="6" type="ORF">DEVEQU_02883</name>
</gene>
<dbReference type="InterPro" id="IPR029787">
    <property type="entry name" value="Nucleotide_cyclase"/>
</dbReference>
<feature type="transmembrane region" description="Helical" evidence="4">
    <location>
        <begin position="239"/>
        <end position="263"/>
    </location>
</feature>
<feature type="transmembrane region" description="Helical" evidence="4">
    <location>
        <begin position="275"/>
        <end position="297"/>
    </location>
</feature>
<feature type="transmembrane region" description="Helical" evidence="4">
    <location>
        <begin position="20"/>
        <end position="37"/>
    </location>
</feature>
<evidence type="ECO:0000256" key="2">
    <source>
        <dbReference type="ARBA" id="ARBA00034247"/>
    </source>
</evidence>
<dbReference type="PANTHER" id="PTHR45138">
    <property type="entry name" value="REGULATORY COMPONENTS OF SENSORY TRANSDUCTION SYSTEM"/>
    <property type="match status" value="1"/>
</dbReference>
<dbReference type="EMBL" id="UZWD01000035">
    <property type="protein sequence ID" value="VDS05740.1"/>
    <property type="molecule type" value="Genomic_DNA"/>
</dbReference>
<keyword evidence="6" id="KW-0808">Transferase</keyword>
<evidence type="ECO:0000313" key="7">
    <source>
        <dbReference type="Proteomes" id="UP000268844"/>
    </source>
</evidence>
<keyword evidence="6" id="KW-0548">Nucleotidyltransferase</keyword>
<reference evidence="6 7" key="1">
    <citation type="submission" date="2018-12" db="EMBL/GenBank/DDBJ databases">
        <authorList>
            <person name="Criscuolo A."/>
        </authorList>
    </citation>
    <scope>NUCLEOTIDE SEQUENCE [LARGE SCALE GENOMIC DNA]</scope>
    <source>
        <strain evidence="6">ACIP1116281</strain>
    </source>
</reference>
<keyword evidence="7" id="KW-1185">Reference proteome</keyword>
<keyword evidence="4" id="KW-0812">Transmembrane</keyword>
<evidence type="ECO:0000256" key="4">
    <source>
        <dbReference type="SAM" id="Phobius"/>
    </source>
</evidence>
<dbReference type="Proteomes" id="UP000268844">
    <property type="component" value="Unassembled WGS sequence"/>
</dbReference>
<dbReference type="SUPFAM" id="SSF55073">
    <property type="entry name" value="Nucleotide cyclase"/>
    <property type="match status" value="1"/>
</dbReference>
<feature type="transmembrane region" description="Helical" evidence="4">
    <location>
        <begin position="92"/>
        <end position="114"/>
    </location>
</feature>
<dbReference type="AlphaFoldDB" id="A0A447IE29"/>
<evidence type="ECO:0000256" key="1">
    <source>
        <dbReference type="ARBA" id="ARBA00012528"/>
    </source>
</evidence>
<dbReference type="NCBIfam" id="TIGR00254">
    <property type="entry name" value="GGDEF"/>
    <property type="match status" value="1"/>
</dbReference>
<feature type="transmembrane region" description="Helical" evidence="4">
    <location>
        <begin position="43"/>
        <end position="61"/>
    </location>
</feature>
<dbReference type="InterPro" id="IPR050469">
    <property type="entry name" value="Diguanylate_Cyclase"/>
</dbReference>
<feature type="transmembrane region" description="Helical" evidence="4">
    <location>
        <begin position="171"/>
        <end position="189"/>
    </location>
</feature>
<dbReference type="EC" id="2.7.7.65" evidence="1"/>
<evidence type="ECO:0000256" key="3">
    <source>
        <dbReference type="SAM" id="MobiDB-lite"/>
    </source>
</evidence>
<dbReference type="PROSITE" id="PS51257">
    <property type="entry name" value="PROKAR_LIPOPROTEIN"/>
    <property type="match status" value="1"/>
</dbReference>
<feature type="transmembrane region" description="Helical" evidence="4">
    <location>
        <begin position="126"/>
        <end position="151"/>
    </location>
</feature>
<dbReference type="FunFam" id="3.30.70.270:FF:000001">
    <property type="entry name" value="Diguanylate cyclase domain protein"/>
    <property type="match status" value="1"/>
</dbReference>
<dbReference type="GO" id="GO:0052621">
    <property type="term" value="F:diguanylate cyclase activity"/>
    <property type="evidence" value="ECO:0007669"/>
    <property type="project" value="UniProtKB-EC"/>
</dbReference>
<dbReference type="InterPro" id="IPR043128">
    <property type="entry name" value="Rev_trsase/Diguanyl_cyclase"/>
</dbReference>
<dbReference type="SMART" id="SM00267">
    <property type="entry name" value="GGDEF"/>
    <property type="match status" value="1"/>
</dbReference>
<evidence type="ECO:0000313" key="6">
    <source>
        <dbReference type="EMBL" id="VDS05740.1"/>
    </source>
</evidence>
<evidence type="ECO:0000259" key="5">
    <source>
        <dbReference type="PROSITE" id="PS50887"/>
    </source>
</evidence>
<proteinExistence type="predicted"/>
<dbReference type="Pfam" id="PF00990">
    <property type="entry name" value="GGDEF"/>
    <property type="match status" value="1"/>
</dbReference>
<dbReference type="Gene3D" id="3.30.70.270">
    <property type="match status" value="1"/>
</dbReference>